<proteinExistence type="predicted"/>
<organism evidence="2 3">
    <name type="scientific">Nonomuraea bangladeshensis</name>
    <dbReference type="NCBI Taxonomy" id="404385"/>
    <lineage>
        <taxon>Bacteria</taxon>
        <taxon>Bacillati</taxon>
        <taxon>Actinomycetota</taxon>
        <taxon>Actinomycetes</taxon>
        <taxon>Streptosporangiales</taxon>
        <taxon>Streptosporangiaceae</taxon>
        <taxon>Nonomuraea</taxon>
    </lineage>
</organism>
<feature type="transmembrane region" description="Helical" evidence="1">
    <location>
        <begin position="89"/>
        <end position="114"/>
    </location>
</feature>
<sequence>MRLILRSALAGAAVAFALLLLLHWPTRDSDSGLKLLPAFALASFPLSLVAAWLARLSPWPLVGMLAPFAMLAVAFLQPDYGSWMPDGNLPLYLFVAVPATTGFVVTALICAWLMREAKATG</sequence>
<feature type="transmembrane region" description="Helical" evidence="1">
    <location>
        <begin position="61"/>
        <end position="77"/>
    </location>
</feature>
<keyword evidence="1" id="KW-0472">Membrane</keyword>
<feature type="transmembrane region" description="Helical" evidence="1">
    <location>
        <begin position="7"/>
        <end position="24"/>
    </location>
</feature>
<comment type="caution">
    <text evidence="2">The sequence shown here is derived from an EMBL/GenBank/DDBJ whole genome shotgun (WGS) entry which is preliminary data.</text>
</comment>
<keyword evidence="1" id="KW-0812">Transmembrane</keyword>
<protein>
    <submittedName>
        <fullName evidence="2">Uncharacterized protein</fullName>
    </submittedName>
</protein>
<dbReference type="RefSeq" id="WP_364456918.1">
    <property type="nucleotide sequence ID" value="NZ_JBFARM010000010.1"/>
</dbReference>
<reference evidence="2 3" key="1">
    <citation type="submission" date="2024-06" db="EMBL/GenBank/DDBJ databases">
        <title>The Natural Products Discovery Center: Release of the First 8490 Sequenced Strains for Exploring Actinobacteria Biosynthetic Diversity.</title>
        <authorList>
            <person name="Kalkreuter E."/>
            <person name="Kautsar S.A."/>
            <person name="Yang D."/>
            <person name="Bader C.D."/>
            <person name="Teijaro C.N."/>
            <person name="Fluegel L."/>
            <person name="Davis C.M."/>
            <person name="Simpson J.R."/>
            <person name="Lauterbach L."/>
            <person name="Steele A.D."/>
            <person name="Gui C."/>
            <person name="Meng S."/>
            <person name="Li G."/>
            <person name="Viehrig K."/>
            <person name="Ye F."/>
            <person name="Su P."/>
            <person name="Kiefer A.F."/>
            <person name="Nichols A."/>
            <person name="Cepeda A.J."/>
            <person name="Yan W."/>
            <person name="Fan B."/>
            <person name="Jiang Y."/>
            <person name="Adhikari A."/>
            <person name="Zheng C.-J."/>
            <person name="Schuster L."/>
            <person name="Cowan T.M."/>
            <person name="Smanski M.J."/>
            <person name="Chevrette M.G."/>
            <person name="De Carvalho L.P.S."/>
            <person name="Shen B."/>
        </authorList>
    </citation>
    <scope>NUCLEOTIDE SEQUENCE [LARGE SCALE GENOMIC DNA]</scope>
    <source>
        <strain evidence="2 3">NPDC049574</strain>
    </source>
</reference>
<evidence type="ECO:0000313" key="2">
    <source>
        <dbReference type="EMBL" id="MEV4290158.1"/>
    </source>
</evidence>
<evidence type="ECO:0000256" key="1">
    <source>
        <dbReference type="SAM" id="Phobius"/>
    </source>
</evidence>
<name>A0ABV3HCA1_9ACTN</name>
<accession>A0ABV3HCA1</accession>
<keyword evidence="3" id="KW-1185">Reference proteome</keyword>
<dbReference type="EMBL" id="JBFARM010000010">
    <property type="protein sequence ID" value="MEV4290158.1"/>
    <property type="molecule type" value="Genomic_DNA"/>
</dbReference>
<dbReference type="Proteomes" id="UP001552427">
    <property type="component" value="Unassembled WGS sequence"/>
</dbReference>
<evidence type="ECO:0000313" key="3">
    <source>
        <dbReference type="Proteomes" id="UP001552427"/>
    </source>
</evidence>
<gene>
    <name evidence="2" type="ORF">AB0K40_32010</name>
</gene>
<keyword evidence="1" id="KW-1133">Transmembrane helix</keyword>
<feature type="transmembrane region" description="Helical" evidence="1">
    <location>
        <begin position="36"/>
        <end position="54"/>
    </location>
</feature>